<feature type="domain" description="Ice-binding protein C-terminal" evidence="2">
    <location>
        <begin position="206"/>
        <end position="228"/>
    </location>
</feature>
<keyword evidence="1" id="KW-0732">Signal</keyword>
<proteinExistence type="predicted"/>
<dbReference type="InterPro" id="IPR013424">
    <property type="entry name" value="Ice-binding_C"/>
</dbReference>
<comment type="caution">
    <text evidence="3">The sequence shown here is derived from an EMBL/GenBank/DDBJ whole genome shotgun (WGS) entry which is preliminary data.</text>
</comment>
<dbReference type="RefSeq" id="WP_377093847.1">
    <property type="nucleotide sequence ID" value="NZ_JBHSJM010000001.1"/>
</dbReference>
<keyword evidence="4" id="KW-1185">Reference proteome</keyword>
<dbReference type="NCBIfam" id="NF033679">
    <property type="entry name" value="DNRLRE_dom"/>
    <property type="match status" value="1"/>
</dbReference>
<dbReference type="Pfam" id="PF07589">
    <property type="entry name" value="PEP-CTERM"/>
    <property type="match status" value="1"/>
</dbReference>
<accession>A0ABW5E4U9</accession>
<evidence type="ECO:0000256" key="1">
    <source>
        <dbReference type="SAM" id="SignalP"/>
    </source>
</evidence>
<gene>
    <name evidence="3" type="ORF">ACFSQZ_12875</name>
</gene>
<evidence type="ECO:0000313" key="4">
    <source>
        <dbReference type="Proteomes" id="UP001597297"/>
    </source>
</evidence>
<organism evidence="3 4">
    <name type="scientific">Rubritalea spongiae</name>
    <dbReference type="NCBI Taxonomy" id="430797"/>
    <lineage>
        <taxon>Bacteria</taxon>
        <taxon>Pseudomonadati</taxon>
        <taxon>Verrucomicrobiota</taxon>
        <taxon>Verrucomicrobiia</taxon>
        <taxon>Verrucomicrobiales</taxon>
        <taxon>Rubritaleaceae</taxon>
        <taxon>Rubritalea</taxon>
    </lineage>
</organism>
<evidence type="ECO:0000259" key="2">
    <source>
        <dbReference type="Pfam" id="PF07589"/>
    </source>
</evidence>
<reference evidence="4" key="1">
    <citation type="journal article" date="2019" name="Int. J. Syst. Evol. Microbiol.">
        <title>The Global Catalogue of Microorganisms (GCM) 10K type strain sequencing project: providing services to taxonomists for standard genome sequencing and annotation.</title>
        <authorList>
            <consortium name="The Broad Institute Genomics Platform"/>
            <consortium name="The Broad Institute Genome Sequencing Center for Infectious Disease"/>
            <person name="Wu L."/>
            <person name="Ma J."/>
        </authorList>
    </citation>
    <scope>NUCLEOTIDE SEQUENCE [LARGE SCALE GENOMIC DNA]</scope>
    <source>
        <strain evidence="4">JCM 16545</strain>
    </source>
</reference>
<evidence type="ECO:0000313" key="3">
    <source>
        <dbReference type="EMBL" id="MFD2277367.1"/>
    </source>
</evidence>
<dbReference type="EMBL" id="JBHUJC010000041">
    <property type="protein sequence ID" value="MFD2277367.1"/>
    <property type="molecule type" value="Genomic_DNA"/>
</dbReference>
<dbReference type="Proteomes" id="UP001597297">
    <property type="component" value="Unassembled WGS sequence"/>
</dbReference>
<sequence length="231" mass="24255">MKNKIITLSLFSVAASTAFSATTLNPTFDTDSYVYVGTNSQYDPQLTIGESFAPAHHHFNFAVIEFDVSTLTSGNSHSLSLSAVQYINLVDNGGGIPTSTPSSTGSATLQIVALGSNFTDDYLTAGSKTAWYDTYVQNNSVSTITANFTDLETVSVDVSSIVDSWISSPGANNGFAIFSSSGNIELASSTHGTESLRPNITSSIAAVPEPSSTALLGLGGVALIFRRRRNS</sequence>
<feature type="chain" id="PRO_5045300722" evidence="1">
    <location>
        <begin position="21"/>
        <end position="231"/>
    </location>
</feature>
<protein>
    <submittedName>
        <fullName evidence="3">DNRLRE domain-containing protein</fullName>
    </submittedName>
</protein>
<dbReference type="NCBIfam" id="TIGR02595">
    <property type="entry name" value="PEP_CTERM"/>
    <property type="match status" value="1"/>
</dbReference>
<feature type="signal peptide" evidence="1">
    <location>
        <begin position="1"/>
        <end position="20"/>
    </location>
</feature>
<name>A0ABW5E4U9_9BACT</name>